<comment type="caution">
    <text evidence="1">The sequence shown here is derived from an EMBL/GenBank/DDBJ whole genome shotgun (WGS) entry which is preliminary data.</text>
</comment>
<protein>
    <submittedName>
        <fullName evidence="1">Uncharacterized protein</fullName>
    </submittedName>
</protein>
<gene>
    <name evidence="1" type="ORF">S06H3_22173</name>
</gene>
<evidence type="ECO:0000313" key="1">
    <source>
        <dbReference type="EMBL" id="GAI12231.1"/>
    </source>
</evidence>
<sequence length="149" mass="16970">MANTLEELLKVNHDLRVTLLTKWQTHAFYIKEGKSWPLLYLAVQVANLHEAIELLVSKGFGREAGILLRSMFEATVNVIWIAQDPEARLSRYAAYRYFAAEQYRDLGERLKDFLASPLTGTTRALPPLPVTWTCWSLASKSNKFIPLSS</sequence>
<reference evidence="1" key="1">
    <citation type="journal article" date="2014" name="Front. Microbiol.">
        <title>High frequency of phylogenetically diverse reductive dehalogenase-homologous genes in deep subseafloor sedimentary metagenomes.</title>
        <authorList>
            <person name="Kawai M."/>
            <person name="Futagami T."/>
            <person name="Toyoda A."/>
            <person name="Takaki Y."/>
            <person name="Nishi S."/>
            <person name="Hori S."/>
            <person name="Arai W."/>
            <person name="Tsubouchi T."/>
            <person name="Morono Y."/>
            <person name="Uchiyama I."/>
            <person name="Ito T."/>
            <person name="Fujiyama A."/>
            <person name="Inagaki F."/>
            <person name="Takami H."/>
        </authorList>
    </citation>
    <scope>NUCLEOTIDE SEQUENCE</scope>
    <source>
        <strain evidence="1">Expedition CK06-06</strain>
    </source>
</reference>
<proteinExistence type="predicted"/>
<dbReference type="Pfam" id="PF18928">
    <property type="entry name" value="DUF5677"/>
    <property type="match status" value="1"/>
</dbReference>
<dbReference type="EMBL" id="BARV01011792">
    <property type="protein sequence ID" value="GAI12231.1"/>
    <property type="molecule type" value="Genomic_DNA"/>
</dbReference>
<dbReference type="AlphaFoldDB" id="X1M2C6"/>
<name>X1M2C6_9ZZZZ</name>
<dbReference type="InterPro" id="IPR043733">
    <property type="entry name" value="DUF5677"/>
</dbReference>
<accession>X1M2C6</accession>
<organism evidence="1">
    <name type="scientific">marine sediment metagenome</name>
    <dbReference type="NCBI Taxonomy" id="412755"/>
    <lineage>
        <taxon>unclassified sequences</taxon>
        <taxon>metagenomes</taxon>
        <taxon>ecological metagenomes</taxon>
    </lineage>
</organism>